<comment type="similarity">
    <text evidence="1 7">Belongs to the glutaminase family.</text>
</comment>
<dbReference type="GO" id="GO:0004359">
    <property type="term" value="F:glutaminase activity"/>
    <property type="evidence" value="ECO:0007669"/>
    <property type="project" value="UniProtKB-UniRule"/>
</dbReference>
<dbReference type="RefSeq" id="WP_115932996.1">
    <property type="nucleotide sequence ID" value="NZ_QREH01000001.1"/>
</dbReference>
<feature type="binding site" evidence="7">
    <location>
        <position position="114"/>
    </location>
    <ligand>
        <name>substrate</name>
    </ligand>
</feature>
<evidence type="ECO:0000256" key="7">
    <source>
        <dbReference type="HAMAP-Rule" id="MF_00313"/>
    </source>
</evidence>
<feature type="binding site" evidence="7">
    <location>
        <position position="160"/>
    </location>
    <ligand>
        <name>substrate</name>
    </ligand>
</feature>
<evidence type="ECO:0000256" key="3">
    <source>
        <dbReference type="ARBA" id="ARBA00012918"/>
    </source>
</evidence>
<comment type="caution">
    <text evidence="8">The sequence shown here is derived from an EMBL/GenBank/DDBJ whole genome shotgun (WGS) entry which is preliminary data.</text>
</comment>
<dbReference type="PANTHER" id="PTHR12544">
    <property type="entry name" value="GLUTAMINASE"/>
    <property type="match status" value="1"/>
</dbReference>
<keyword evidence="4 7" id="KW-0378">Hydrolase</keyword>
<evidence type="ECO:0000256" key="2">
    <source>
        <dbReference type="ARBA" id="ARBA00011881"/>
    </source>
</evidence>
<dbReference type="OrthoDB" id="9788822at2"/>
<dbReference type="GO" id="GO:0006543">
    <property type="term" value="P:L-glutamine catabolic process"/>
    <property type="evidence" value="ECO:0007669"/>
    <property type="project" value="TreeGrafter"/>
</dbReference>
<protein>
    <recommendedName>
        <fullName evidence="6 7">Glutaminase</fullName>
        <ecNumber evidence="3 7">3.5.1.2</ecNumber>
    </recommendedName>
</protein>
<comment type="catalytic activity">
    <reaction evidence="5 7">
        <text>L-glutamine + H2O = L-glutamate + NH4(+)</text>
        <dbReference type="Rhea" id="RHEA:15889"/>
        <dbReference type="ChEBI" id="CHEBI:15377"/>
        <dbReference type="ChEBI" id="CHEBI:28938"/>
        <dbReference type="ChEBI" id="CHEBI:29985"/>
        <dbReference type="ChEBI" id="CHEBI:58359"/>
        <dbReference type="EC" id="3.5.1.2"/>
    </reaction>
</comment>
<evidence type="ECO:0000313" key="8">
    <source>
        <dbReference type="EMBL" id="REE05170.1"/>
    </source>
</evidence>
<reference evidence="8 9" key="1">
    <citation type="submission" date="2018-07" db="EMBL/GenBank/DDBJ databases">
        <title>Sequencing the genomes of 1000 actinobacteria strains.</title>
        <authorList>
            <person name="Klenk H.-P."/>
        </authorList>
    </citation>
    <scope>NUCLEOTIDE SEQUENCE [LARGE SCALE GENOMIC DNA]</scope>
    <source>
        <strain evidence="8 9">DSM 14442</strain>
    </source>
</reference>
<feature type="binding site" evidence="7">
    <location>
        <position position="243"/>
    </location>
    <ligand>
        <name>substrate</name>
    </ligand>
</feature>
<evidence type="ECO:0000256" key="1">
    <source>
        <dbReference type="ARBA" id="ARBA00011076"/>
    </source>
</evidence>
<evidence type="ECO:0000313" key="9">
    <source>
        <dbReference type="Proteomes" id="UP000256727"/>
    </source>
</evidence>
<keyword evidence="7" id="KW-0007">Acetylation</keyword>
<dbReference type="Gene3D" id="3.40.710.10">
    <property type="entry name" value="DD-peptidase/beta-lactamase superfamily"/>
    <property type="match status" value="1"/>
</dbReference>
<dbReference type="InterPro" id="IPR015868">
    <property type="entry name" value="Glutaminase"/>
</dbReference>
<comment type="subunit">
    <text evidence="2 7">Homotetramer.</text>
</comment>
<dbReference type="SUPFAM" id="SSF52091">
    <property type="entry name" value="SpoIIaa-like"/>
    <property type="match status" value="1"/>
</dbReference>
<dbReference type="InterPro" id="IPR012338">
    <property type="entry name" value="Beta-lactam/transpept-like"/>
</dbReference>
<dbReference type="NCBIfam" id="NF002134">
    <property type="entry name" value="PRK00971.1-4"/>
    <property type="match status" value="1"/>
</dbReference>
<dbReference type="Pfam" id="PF04960">
    <property type="entry name" value="Glutaminase"/>
    <property type="match status" value="1"/>
</dbReference>
<name>A0A3D9LH99_9MICC</name>
<dbReference type="Proteomes" id="UP000256727">
    <property type="component" value="Unassembled WGS sequence"/>
</dbReference>
<sequence>MRTPVPEYLQEVLNDCVGLGEGAVADYIPELAVADPDVFGIALSTVDGRTYSVGDDEREFSIQSVSKPFAYAAALTDRGLERVAQTVGIEPSGEAFDELSLETDSHRPKNPMINAGAIATHQLLGGEGASPRDRTDRILEFCSRLAGRQLTIDRSVAASELATADRNLALAHLLRNYGVIGGDAHEVVSGYIDQCSILVTVRDLGVMGATLANAGAHPVTGEQIVSPPVARQTLSAMAAAGMYNGAGTWFSEVGIPAKSGVSGGLLGSLPGQVGIGVFSPRLDAQGNSVRAVEVCRRLSADMGLHLMEAETYGSTVLRGVVAGEDETVISLQGVVQFTGAEVVLDHIQDLTIDSPTVVFDLQRVDRFADVGRRMILEGMRRLVLDGNRVVLDDPEGTLPDPDLGDGTYPELRSMTFAAREPRV</sequence>
<dbReference type="FunFam" id="3.40.710.10:FF:000005">
    <property type="entry name" value="Glutaminase"/>
    <property type="match status" value="1"/>
</dbReference>
<dbReference type="InterPro" id="IPR036513">
    <property type="entry name" value="STAS_dom_sf"/>
</dbReference>
<feature type="binding site" evidence="7">
    <location>
        <position position="167"/>
    </location>
    <ligand>
        <name>substrate</name>
    </ligand>
</feature>
<dbReference type="HAMAP" id="MF_00313">
    <property type="entry name" value="Glutaminase"/>
    <property type="match status" value="1"/>
</dbReference>
<gene>
    <name evidence="7" type="primary">glsA</name>
    <name evidence="8" type="ORF">C8E99_3040</name>
</gene>
<dbReference type="AlphaFoldDB" id="A0A3D9LH99"/>
<feature type="binding site" evidence="7">
    <location>
        <position position="191"/>
    </location>
    <ligand>
        <name>substrate</name>
    </ligand>
</feature>
<organism evidence="8 9">
    <name type="scientific">Citricoccus muralis</name>
    <dbReference type="NCBI Taxonomy" id="169134"/>
    <lineage>
        <taxon>Bacteria</taxon>
        <taxon>Bacillati</taxon>
        <taxon>Actinomycetota</taxon>
        <taxon>Actinomycetes</taxon>
        <taxon>Micrococcales</taxon>
        <taxon>Micrococcaceae</taxon>
        <taxon>Citricoccus</taxon>
    </lineage>
</organism>
<evidence type="ECO:0000256" key="5">
    <source>
        <dbReference type="ARBA" id="ARBA00049534"/>
    </source>
</evidence>
<feature type="binding site" evidence="7">
    <location>
        <position position="261"/>
    </location>
    <ligand>
        <name>substrate</name>
    </ligand>
</feature>
<evidence type="ECO:0000256" key="6">
    <source>
        <dbReference type="ARBA" id="ARBA00070405"/>
    </source>
</evidence>
<dbReference type="EMBL" id="QREH01000001">
    <property type="protein sequence ID" value="REE05170.1"/>
    <property type="molecule type" value="Genomic_DNA"/>
</dbReference>
<accession>A0A3D9LH99</accession>
<dbReference type="GO" id="GO:0006537">
    <property type="term" value="P:glutamate biosynthetic process"/>
    <property type="evidence" value="ECO:0007669"/>
    <property type="project" value="TreeGrafter"/>
</dbReference>
<keyword evidence="9" id="KW-1185">Reference proteome</keyword>
<evidence type="ECO:0000256" key="4">
    <source>
        <dbReference type="ARBA" id="ARBA00022801"/>
    </source>
</evidence>
<feature type="binding site" evidence="7">
    <location>
        <position position="64"/>
    </location>
    <ligand>
        <name>substrate</name>
    </ligand>
</feature>
<dbReference type="Gene3D" id="3.30.750.24">
    <property type="entry name" value="STAS domain"/>
    <property type="match status" value="2"/>
</dbReference>
<dbReference type="PANTHER" id="PTHR12544:SF29">
    <property type="entry name" value="GLUTAMINASE"/>
    <property type="match status" value="1"/>
</dbReference>
<dbReference type="EC" id="3.5.1.2" evidence="3 7"/>
<dbReference type="SUPFAM" id="SSF56601">
    <property type="entry name" value="beta-lactamase/transpeptidase-like"/>
    <property type="match status" value="1"/>
</dbReference>
<dbReference type="NCBIfam" id="TIGR03814">
    <property type="entry name" value="Gln_ase"/>
    <property type="match status" value="1"/>
</dbReference>
<proteinExistence type="inferred from homology"/>